<dbReference type="AlphaFoldDB" id="B9TK79"/>
<reference evidence="3" key="1">
    <citation type="journal article" date="2010" name="Nat. Biotechnol.">
        <title>Draft genome sequence of the oilseed species Ricinus communis.</title>
        <authorList>
            <person name="Chan A.P."/>
            <person name="Crabtree J."/>
            <person name="Zhao Q."/>
            <person name="Lorenzi H."/>
            <person name="Orvis J."/>
            <person name="Puiu D."/>
            <person name="Melake-Berhan A."/>
            <person name="Jones K.M."/>
            <person name="Redman J."/>
            <person name="Chen G."/>
            <person name="Cahoon E.B."/>
            <person name="Gedil M."/>
            <person name="Stanke M."/>
            <person name="Haas B.J."/>
            <person name="Wortman J.R."/>
            <person name="Fraser-Liggett C.M."/>
            <person name="Ravel J."/>
            <person name="Rabinowicz P.D."/>
        </authorList>
    </citation>
    <scope>NUCLEOTIDE SEQUENCE [LARGE SCALE GENOMIC DNA]</scope>
    <source>
        <strain evidence="3">cv. Hale</strain>
    </source>
</reference>
<gene>
    <name evidence="2" type="ORF">RCOM_2016090</name>
</gene>
<organism evidence="2 3">
    <name type="scientific">Ricinus communis</name>
    <name type="common">Castor bean</name>
    <dbReference type="NCBI Taxonomy" id="3988"/>
    <lineage>
        <taxon>Eukaryota</taxon>
        <taxon>Viridiplantae</taxon>
        <taxon>Streptophyta</taxon>
        <taxon>Embryophyta</taxon>
        <taxon>Tracheophyta</taxon>
        <taxon>Spermatophyta</taxon>
        <taxon>Magnoliopsida</taxon>
        <taxon>eudicotyledons</taxon>
        <taxon>Gunneridae</taxon>
        <taxon>Pentapetalae</taxon>
        <taxon>rosids</taxon>
        <taxon>fabids</taxon>
        <taxon>Malpighiales</taxon>
        <taxon>Euphorbiaceae</taxon>
        <taxon>Acalyphoideae</taxon>
        <taxon>Acalypheae</taxon>
        <taxon>Ricinus</taxon>
    </lineage>
</organism>
<name>B9TK79_RICCO</name>
<evidence type="ECO:0000313" key="2">
    <source>
        <dbReference type="EMBL" id="EEF23735.1"/>
    </source>
</evidence>
<feature type="compositionally biased region" description="Basic and acidic residues" evidence="1">
    <location>
        <begin position="15"/>
        <end position="32"/>
    </location>
</feature>
<evidence type="ECO:0000313" key="3">
    <source>
        <dbReference type="Proteomes" id="UP000008311"/>
    </source>
</evidence>
<proteinExistence type="predicted"/>
<dbReference type="Proteomes" id="UP000008311">
    <property type="component" value="Unassembled WGS sequence"/>
</dbReference>
<feature type="region of interest" description="Disordered" evidence="1">
    <location>
        <begin position="1"/>
        <end position="32"/>
    </location>
</feature>
<keyword evidence="3" id="KW-1185">Reference proteome</keyword>
<protein>
    <submittedName>
        <fullName evidence="2">Uncharacterized protein</fullName>
    </submittedName>
</protein>
<accession>B9TK79</accession>
<sequence length="159" mass="16466">PAVAREPQRDGGGAQHRDTARDLAPRAEGAEQRGRGCLAGRVGALAQRAEQAFEAQLAVRAGPVGQGQLACAFLDEALQDGAPGIVLERRAGRGEAGDVAQGAGRVVDHGARAVRQVDHRVVVALLPGAAVGVRAVAVLFKQRDEAAGARMQLFARGRL</sequence>
<dbReference type="EMBL" id="EQ984855">
    <property type="protein sequence ID" value="EEF23735.1"/>
    <property type="molecule type" value="Genomic_DNA"/>
</dbReference>
<feature type="non-terminal residue" evidence="2">
    <location>
        <position position="1"/>
    </location>
</feature>
<dbReference type="InParanoid" id="B9TK79"/>
<feature type="non-terminal residue" evidence="2">
    <location>
        <position position="159"/>
    </location>
</feature>
<evidence type="ECO:0000256" key="1">
    <source>
        <dbReference type="SAM" id="MobiDB-lite"/>
    </source>
</evidence>